<keyword evidence="2" id="KW-1185">Reference proteome</keyword>
<dbReference type="Gene3D" id="3.40.50.150">
    <property type="entry name" value="Vaccinia Virus protein VP39"/>
    <property type="match status" value="1"/>
</dbReference>
<organism evidence="1 2">
    <name type="scientific">Paraconexibacter algicola</name>
    <dbReference type="NCBI Taxonomy" id="2133960"/>
    <lineage>
        <taxon>Bacteria</taxon>
        <taxon>Bacillati</taxon>
        <taxon>Actinomycetota</taxon>
        <taxon>Thermoleophilia</taxon>
        <taxon>Solirubrobacterales</taxon>
        <taxon>Paraconexibacteraceae</taxon>
        <taxon>Paraconexibacter</taxon>
    </lineage>
</organism>
<evidence type="ECO:0000313" key="2">
    <source>
        <dbReference type="Proteomes" id="UP000240739"/>
    </source>
</evidence>
<dbReference type="Proteomes" id="UP000240739">
    <property type="component" value="Unassembled WGS sequence"/>
</dbReference>
<dbReference type="RefSeq" id="WP_107568938.1">
    <property type="nucleotide sequence ID" value="NZ_PYYB01000001.1"/>
</dbReference>
<dbReference type="AlphaFoldDB" id="A0A2T4UM14"/>
<accession>A0A2T4UM14</accession>
<proteinExistence type="predicted"/>
<name>A0A2T4UM14_9ACTN</name>
<protein>
    <recommendedName>
        <fullName evidence="3">Class I SAM-dependent methyltransferase</fullName>
    </recommendedName>
</protein>
<dbReference type="OrthoDB" id="9799672at2"/>
<dbReference type="EMBL" id="PYYB01000001">
    <property type="protein sequence ID" value="PTL60293.1"/>
    <property type="molecule type" value="Genomic_DNA"/>
</dbReference>
<dbReference type="InterPro" id="IPR029063">
    <property type="entry name" value="SAM-dependent_MTases_sf"/>
</dbReference>
<gene>
    <name evidence="1" type="ORF">C7Y72_11910</name>
</gene>
<evidence type="ECO:0008006" key="3">
    <source>
        <dbReference type="Google" id="ProtNLM"/>
    </source>
</evidence>
<comment type="caution">
    <text evidence="1">The sequence shown here is derived from an EMBL/GenBank/DDBJ whole genome shotgun (WGS) entry which is preliminary data.</text>
</comment>
<dbReference type="Pfam" id="PF13578">
    <property type="entry name" value="Methyltransf_24"/>
    <property type="match status" value="1"/>
</dbReference>
<dbReference type="SUPFAM" id="SSF53335">
    <property type="entry name" value="S-adenosyl-L-methionine-dependent methyltransferases"/>
    <property type="match status" value="1"/>
</dbReference>
<sequence>MKMSSKGEAAFRVRAAVRRLNRIRWHAKARSIRAYGANSASLTERARYVLWDPEVGDFSFHLADLDAAARFLAEGFDVTPAQARALLDEPAADQQLAADYADLRRWTLLRAEMALGHRPLLWALIRLRRPSLVVETGLWYGLGAMVMLRALERNALDGHEHGKLISFDPDPTAGWMVPERHSPHWTWVRATTQDALEANLRGRRLDLFVHDTPSEPDLERYELRTAAEAAAPGAILCSGNGTNTPALRELCSNRPVSLLHHDYSARGHFYRGNGISFAVTPDEVS</sequence>
<evidence type="ECO:0000313" key="1">
    <source>
        <dbReference type="EMBL" id="PTL60293.1"/>
    </source>
</evidence>
<reference evidence="1 2" key="1">
    <citation type="submission" date="2018-03" db="EMBL/GenBank/DDBJ databases">
        <title>Aquarubrobacter algicola gen. nov., sp. nov., a novel actinobacterium isolated from shallow eutrophic lake during the end of cyanobacterial harmful algal blooms.</title>
        <authorList>
            <person name="Chun S.J."/>
        </authorList>
    </citation>
    <scope>NUCLEOTIDE SEQUENCE [LARGE SCALE GENOMIC DNA]</scope>
    <source>
        <strain evidence="1 2">Seoho-28</strain>
    </source>
</reference>